<organism evidence="3 4">
    <name type="scientific">Uruburuella testudinis</name>
    <dbReference type="NCBI Taxonomy" id="1282863"/>
    <lineage>
        <taxon>Bacteria</taxon>
        <taxon>Pseudomonadati</taxon>
        <taxon>Pseudomonadota</taxon>
        <taxon>Betaproteobacteria</taxon>
        <taxon>Neisseriales</taxon>
        <taxon>Neisseriaceae</taxon>
        <taxon>Uruburuella</taxon>
    </lineage>
</organism>
<evidence type="ECO:0000313" key="4">
    <source>
        <dbReference type="Proteomes" id="UP000829817"/>
    </source>
</evidence>
<dbReference type="Gene3D" id="3.40.50.2000">
    <property type="entry name" value="Glycogen Phosphorylase B"/>
    <property type="match status" value="2"/>
</dbReference>
<dbReference type="PANTHER" id="PTHR30160">
    <property type="entry name" value="TETRAACYLDISACCHARIDE 4'-KINASE-RELATED"/>
    <property type="match status" value="1"/>
</dbReference>
<dbReference type="EMBL" id="CP091508">
    <property type="protein sequence ID" value="UOO81657.1"/>
    <property type="molecule type" value="Genomic_DNA"/>
</dbReference>
<protein>
    <submittedName>
        <fullName evidence="3">Lipopolysaccharide heptosyltransferase III</fullName>
    </submittedName>
</protein>
<dbReference type="SUPFAM" id="SSF53756">
    <property type="entry name" value="UDP-Glycosyltransferase/glycogen phosphorylase"/>
    <property type="match status" value="1"/>
</dbReference>
<evidence type="ECO:0000313" key="3">
    <source>
        <dbReference type="EMBL" id="UOO81657.1"/>
    </source>
</evidence>
<sequence length="360" mass="40233">MQTLLPPKRILIIKLQHHGDVLLATPVADALKQAYPDCEIDMLVYAATADVISDNLQLRRIFCIDRQWKKQGAGRHLHHEYALFRNLRAQHYDWVINLSGQWRAALAAKLCGRRSAGIGLGNRNNALWRWAHSSLAAELGHEHHIVAHHLAALDPLALPAGIVPKVRMDIADAHRNSLRAKLAERGRRDEDYVLMHPGSRWFFKCWDNDKTAALLQKLLDHGENIVLTAAPDEREQAMLEEIAGRLKTSATAKVWLLSGCLNLRELAAAIDEAKLFIGVDSVPMHMAAALDKPQVALFGPSWVSRWRPYSDQATVIWAGDYGPLPHPDSINTDDPTRLLSAIPVEAVWQAVAQKLYPKAV</sequence>
<proteinExistence type="predicted"/>
<evidence type="ECO:0000256" key="2">
    <source>
        <dbReference type="ARBA" id="ARBA00022679"/>
    </source>
</evidence>
<dbReference type="Pfam" id="PF01075">
    <property type="entry name" value="Glyco_transf_9"/>
    <property type="match status" value="1"/>
</dbReference>
<dbReference type="RefSeq" id="WP_244784927.1">
    <property type="nucleotide sequence ID" value="NZ_CP091508.1"/>
</dbReference>
<keyword evidence="2" id="KW-0808">Transferase</keyword>
<name>A0ABY4DVP3_9NEIS</name>
<dbReference type="Proteomes" id="UP000829817">
    <property type="component" value="Chromosome"/>
</dbReference>
<dbReference type="CDD" id="cd03789">
    <property type="entry name" value="GT9_LPS_heptosyltransferase"/>
    <property type="match status" value="1"/>
</dbReference>
<evidence type="ECO:0000256" key="1">
    <source>
        <dbReference type="ARBA" id="ARBA00022676"/>
    </source>
</evidence>
<dbReference type="NCBIfam" id="TIGR02201">
    <property type="entry name" value="heptsyl_trn_III"/>
    <property type="match status" value="1"/>
</dbReference>
<keyword evidence="4" id="KW-1185">Reference proteome</keyword>
<accession>A0ABY4DVP3</accession>
<dbReference type="InterPro" id="IPR011916">
    <property type="entry name" value="LipoPS_heptosylTferase-III"/>
</dbReference>
<dbReference type="InterPro" id="IPR002201">
    <property type="entry name" value="Glyco_trans_9"/>
</dbReference>
<dbReference type="InterPro" id="IPR051199">
    <property type="entry name" value="LPS_LOS_Heptosyltrfase"/>
</dbReference>
<gene>
    <name evidence="3" type="primary">rfaQ</name>
    <name evidence="3" type="ORF">LVJ83_12155</name>
</gene>
<dbReference type="PANTHER" id="PTHR30160:SF1">
    <property type="entry name" value="LIPOPOLYSACCHARIDE 1,2-N-ACETYLGLUCOSAMINETRANSFERASE-RELATED"/>
    <property type="match status" value="1"/>
</dbReference>
<reference evidence="3 4" key="1">
    <citation type="journal article" date="2022" name="Res Sq">
        <title>Evolution of multicellular longitudinally dividing oral cavity symbionts (Neisseriaceae).</title>
        <authorList>
            <person name="Nyongesa S."/>
            <person name="Weber P."/>
            <person name="Bernet E."/>
            <person name="Pullido F."/>
            <person name="Nieckarz M."/>
            <person name="Delaby M."/>
            <person name="Nieves C."/>
            <person name="Viehboeck T."/>
            <person name="Krause N."/>
            <person name="Rivera-Millot A."/>
            <person name="Nakamura A."/>
            <person name="Vischer N."/>
            <person name="VanNieuwenhze M."/>
            <person name="Brun Y."/>
            <person name="Cava F."/>
            <person name="Bulgheresi S."/>
            <person name="Veyrier F."/>
        </authorList>
    </citation>
    <scope>NUCLEOTIDE SEQUENCE [LARGE SCALE GENOMIC DNA]</scope>
    <source>
        <strain evidence="3 4">CCUG 63373m</strain>
    </source>
</reference>
<keyword evidence="1" id="KW-0328">Glycosyltransferase</keyword>